<feature type="coiled-coil region" evidence="1">
    <location>
        <begin position="83"/>
        <end position="110"/>
    </location>
</feature>
<keyword evidence="1" id="KW-0175">Coiled coil</keyword>
<evidence type="ECO:0000256" key="1">
    <source>
        <dbReference type="SAM" id="Coils"/>
    </source>
</evidence>
<accession>A0AA43TQ41</accession>
<dbReference type="Proteomes" id="UP001161017">
    <property type="component" value="Unassembled WGS sequence"/>
</dbReference>
<evidence type="ECO:0000313" key="3">
    <source>
        <dbReference type="EMBL" id="MDI1487186.1"/>
    </source>
</evidence>
<protein>
    <submittedName>
        <fullName evidence="3">Uncharacterized protein</fullName>
    </submittedName>
</protein>
<dbReference type="EMBL" id="JAPUFD010000005">
    <property type="protein sequence ID" value="MDI1487186.1"/>
    <property type="molecule type" value="Genomic_DNA"/>
</dbReference>
<dbReference type="GO" id="GO:0005794">
    <property type="term" value="C:Golgi apparatus"/>
    <property type="evidence" value="ECO:0007669"/>
    <property type="project" value="InterPro"/>
</dbReference>
<feature type="coiled-coil region" evidence="1">
    <location>
        <begin position="582"/>
        <end position="609"/>
    </location>
</feature>
<organism evidence="3 4">
    <name type="scientific">Ramalina farinacea</name>
    <dbReference type="NCBI Taxonomy" id="258253"/>
    <lineage>
        <taxon>Eukaryota</taxon>
        <taxon>Fungi</taxon>
        <taxon>Dikarya</taxon>
        <taxon>Ascomycota</taxon>
        <taxon>Pezizomycotina</taxon>
        <taxon>Lecanoromycetes</taxon>
        <taxon>OSLEUM clade</taxon>
        <taxon>Lecanoromycetidae</taxon>
        <taxon>Lecanorales</taxon>
        <taxon>Lecanorineae</taxon>
        <taxon>Ramalinaceae</taxon>
        <taxon>Ramalina</taxon>
    </lineage>
</organism>
<comment type="caution">
    <text evidence="3">The sequence shown here is derived from an EMBL/GenBank/DDBJ whole genome shotgun (WGS) entry which is preliminary data.</text>
</comment>
<dbReference type="Gene3D" id="1.20.5.1000">
    <property type="entry name" value="arf6 gtpase in complex with a specific effector, jip4"/>
    <property type="match status" value="2"/>
</dbReference>
<dbReference type="PANTHER" id="PTHR18887:SF5">
    <property type="entry name" value="GOLGIN SUBFAMILY B MEMBER 1-LIKE"/>
    <property type="match status" value="1"/>
</dbReference>
<name>A0AA43TQ41_9LECA</name>
<feature type="coiled-coil region" evidence="1">
    <location>
        <begin position="378"/>
        <end position="457"/>
    </location>
</feature>
<dbReference type="PANTHER" id="PTHR18887">
    <property type="entry name" value="GOLGI-ASSOCIATED PROTEIN GCP360-RELATED"/>
    <property type="match status" value="1"/>
</dbReference>
<evidence type="ECO:0000313" key="4">
    <source>
        <dbReference type="Proteomes" id="UP001161017"/>
    </source>
</evidence>
<feature type="coiled-coil region" evidence="1">
    <location>
        <begin position="206"/>
        <end position="345"/>
    </location>
</feature>
<feature type="compositionally biased region" description="Polar residues" evidence="2">
    <location>
        <begin position="844"/>
        <end position="861"/>
    </location>
</feature>
<proteinExistence type="predicted"/>
<dbReference type="InterPro" id="IPR026202">
    <property type="entry name" value="GOLGB1"/>
</dbReference>
<keyword evidence="4" id="KW-1185">Reference proteome</keyword>
<feature type="region of interest" description="Disordered" evidence="2">
    <location>
        <begin position="804"/>
        <end position="915"/>
    </location>
</feature>
<dbReference type="SUPFAM" id="SSF46579">
    <property type="entry name" value="Prefoldin"/>
    <property type="match status" value="1"/>
</dbReference>
<feature type="compositionally biased region" description="Polar residues" evidence="2">
    <location>
        <begin position="868"/>
        <end position="881"/>
    </location>
</feature>
<sequence length="1027" mass="115229">MASPSSSGSQPLAKVHVEVQSPNQGAESGVQMHPRVLRMLAQLGYTKDDPMTPALESLANMKIWRQFVQLELPEMKDTFETEFKVLENLVANEQTLIKDLREKKEQYEHRMSENLGPEKKSINDQIRDANALQATTNSYVRNLRIGHHEFRRALRAIGCPDASQELLIDNPDEEEKLETDPETLSNHFKELTLCVTSMATSLTQERTELANQVGTLQSQINELNNRVNALQTAKDTLQISKNEFEDRVKTLQAEKDGLADQAGTLQNGKDELNNRVNTLQDEKDVLNNRLRTLQNEKDELANQAGTLQSGKDELNNRVNAVQDEKAELKDRVKTLEDEKDVFANEIRTLQSGKAELDGRLKKQAQTQLEITTKLQNELNDFKSKNDALKGAKKRLEASEKSLNQQLRTSAGQVETLTSQNSRLQAKLQGLANLPGEKAQLEQDLKTSQKERKTLQEQLAMEATARGQQEEEHAKFEKDVQEWANSDQAEMESAITKIRELRVQCSNFVSGHYSAHQQAGDRGRNQAQIDATNANETRDLQTEIRRMSHTFRSLCGLQDGYIANKDQQLQVLQASVNRQPNIIKVYEQQQEQARKELQNLQGELEASEKRIRETYQPIVQSLRTDNEGLQSRLNLVNSSKNEVKKSFNASQASLKAVELSKGNLKKALDTSQTTLAAAETNKIEIGTKLRNSETSLRETQEQLGHSQERLTKVQNGAVEANAERDRVKSMLTAVQNERDQVAERESRIASELQEANKQLQQKTTSANELQSSVEQIARLHNAELEKKDFALQELQGLLDQARRERDELKHAQPTREQPDARARETVSNQEPPPALENAIADRSSRLTGQNEADTRSSESNAGNGMPTDGTPSLRDQATPTSQSGGGQGKRKPDTALANSGGKRARQHADSGTPAPPGSIVFNVEAFMTGTLQLPVPQPIAEKLREQITKWRRNPGVWNRYIKAHKNPACIESRFSNKKIMWSHGIEKACDHCFSGRRLCVTWVSEEELRLLPAAGPAQGEGDGTRWIK</sequence>
<dbReference type="SUPFAM" id="SSF57997">
    <property type="entry name" value="Tropomyosin"/>
    <property type="match status" value="1"/>
</dbReference>
<reference evidence="3" key="1">
    <citation type="journal article" date="2023" name="Genome Biol. Evol.">
        <title>First Whole Genome Sequence and Flow Cytometry Genome Size Data for the Lichen-Forming Fungus Ramalina farinacea (Ascomycota).</title>
        <authorList>
            <person name="Llewellyn T."/>
            <person name="Mian S."/>
            <person name="Hill R."/>
            <person name="Leitch I.J."/>
            <person name="Gaya E."/>
        </authorList>
    </citation>
    <scope>NUCLEOTIDE SEQUENCE</scope>
    <source>
        <strain evidence="3">LIQ254RAFAR</strain>
    </source>
</reference>
<gene>
    <name evidence="3" type="ORF">OHK93_006454</name>
</gene>
<dbReference type="AlphaFoldDB" id="A0AA43TQ41"/>
<evidence type="ECO:0000256" key="2">
    <source>
        <dbReference type="SAM" id="MobiDB-lite"/>
    </source>
</evidence>